<dbReference type="Pfam" id="PF01497">
    <property type="entry name" value="Peripla_BP_2"/>
    <property type="match status" value="1"/>
</dbReference>
<dbReference type="InterPro" id="IPR050902">
    <property type="entry name" value="ABC_Transporter_SBP"/>
</dbReference>
<keyword evidence="1 2" id="KW-0732">Signal</keyword>
<dbReference type="GO" id="GO:0071281">
    <property type="term" value="P:cellular response to iron ion"/>
    <property type="evidence" value="ECO:0007669"/>
    <property type="project" value="TreeGrafter"/>
</dbReference>
<reference evidence="4 5" key="1">
    <citation type="submission" date="2020-07" db="EMBL/GenBank/DDBJ databases">
        <title>Draft genome sequence of violacein-producing bacteria and related species.</title>
        <authorList>
            <person name="Wilson H.S."/>
            <person name="De Leon M.E."/>
        </authorList>
    </citation>
    <scope>NUCLEOTIDE SEQUENCE [LARGE SCALE GENOMIC DNA]</scope>
    <source>
        <strain evidence="4 5">HSC-21Su07</strain>
    </source>
</reference>
<evidence type="ECO:0000256" key="2">
    <source>
        <dbReference type="SAM" id="SignalP"/>
    </source>
</evidence>
<evidence type="ECO:0000259" key="3">
    <source>
        <dbReference type="PROSITE" id="PS50983"/>
    </source>
</evidence>
<dbReference type="InterPro" id="IPR054828">
    <property type="entry name" value="Vit_B12_bind_prot"/>
</dbReference>
<dbReference type="AlphaFoldDB" id="A0A838Y0L7"/>
<dbReference type="PROSITE" id="PS50983">
    <property type="entry name" value="FE_B12_PBP"/>
    <property type="match status" value="1"/>
</dbReference>
<evidence type="ECO:0000256" key="1">
    <source>
        <dbReference type="ARBA" id="ARBA00022729"/>
    </source>
</evidence>
<evidence type="ECO:0000313" key="4">
    <source>
        <dbReference type="EMBL" id="MBA4707438.1"/>
    </source>
</evidence>
<dbReference type="CDD" id="cd01144">
    <property type="entry name" value="BtuF"/>
    <property type="match status" value="1"/>
</dbReference>
<dbReference type="InterPro" id="IPR002491">
    <property type="entry name" value="ABC_transptr_periplasmic_BD"/>
</dbReference>
<comment type="caution">
    <text evidence="4">The sequence shown here is derived from an EMBL/GenBank/DDBJ whole genome shotgun (WGS) entry which is preliminary data.</text>
</comment>
<dbReference type="EMBL" id="JACERN010000010">
    <property type="protein sequence ID" value="MBA4707438.1"/>
    <property type="molecule type" value="Genomic_DNA"/>
</dbReference>
<evidence type="ECO:0000313" key="5">
    <source>
        <dbReference type="Proteomes" id="UP000545606"/>
    </source>
</evidence>
<dbReference type="SUPFAM" id="SSF53807">
    <property type="entry name" value="Helical backbone' metal receptor"/>
    <property type="match status" value="1"/>
</dbReference>
<dbReference type="PANTHER" id="PTHR30535:SF34">
    <property type="entry name" value="MOLYBDATE-BINDING PROTEIN MOLA"/>
    <property type="match status" value="1"/>
</dbReference>
<keyword evidence="5" id="KW-1185">Reference proteome</keyword>
<proteinExistence type="predicted"/>
<feature type="signal peptide" evidence="2">
    <location>
        <begin position="1"/>
        <end position="21"/>
    </location>
</feature>
<dbReference type="RefSeq" id="WP_181834725.1">
    <property type="nucleotide sequence ID" value="NZ_JACERN010000010.1"/>
</dbReference>
<feature type="chain" id="PRO_5032702944" evidence="2">
    <location>
        <begin position="22"/>
        <end position="296"/>
    </location>
</feature>
<dbReference type="Proteomes" id="UP000545606">
    <property type="component" value="Unassembled WGS sequence"/>
</dbReference>
<accession>A0A838Y0L7</accession>
<gene>
    <name evidence="4" type="ORF">H2Z84_03400</name>
</gene>
<sequence length="296" mass="31935">MARVAQAGWLLLALLLTPAQAAQAAISVRDGAGQWLTLPASARRIVSLSPHATEMLYAIGAGSRLVATVDYSNYPPAARQLSRVGGYSGVSLEAVMRQQPDLVVAWQDGGNPRELQRLRQLGVPVFISHPLQLEDVASEMRSLGQLTATQAPADAAASHYRQRLQQLRQRYARRPPLTVFYQISSAPIFTVSQRSFMGAVMQLCGGRNVFGGLAQAAPQVSMEAVVAAQPQVMLAGRADILRMWDRWPALPAVAKATRYVVDEDLLTIPGPRLLDGAVAMCATLDTARRSLGLTLD</sequence>
<protein>
    <submittedName>
        <fullName evidence="4">Cobalamin-binding protein</fullName>
    </submittedName>
</protein>
<feature type="domain" description="Fe/B12 periplasmic-binding" evidence="3">
    <location>
        <begin position="44"/>
        <end position="295"/>
    </location>
</feature>
<dbReference type="PANTHER" id="PTHR30535">
    <property type="entry name" value="VITAMIN B12-BINDING PROTEIN"/>
    <property type="match status" value="1"/>
</dbReference>
<name>A0A838Y0L7_9NEIS</name>
<dbReference type="NCBIfam" id="NF038402">
    <property type="entry name" value="TroA_like"/>
    <property type="match status" value="1"/>
</dbReference>
<organism evidence="4 5">
    <name type="scientific">Aquitalea aquatica</name>
    <dbReference type="NCBI Taxonomy" id="3044273"/>
    <lineage>
        <taxon>Bacteria</taxon>
        <taxon>Pseudomonadati</taxon>
        <taxon>Pseudomonadota</taxon>
        <taxon>Betaproteobacteria</taxon>
        <taxon>Neisseriales</taxon>
        <taxon>Chromobacteriaceae</taxon>
        <taxon>Aquitalea</taxon>
    </lineage>
</organism>
<dbReference type="Gene3D" id="3.40.50.1980">
    <property type="entry name" value="Nitrogenase molybdenum iron protein domain"/>
    <property type="match status" value="2"/>
</dbReference>